<dbReference type="RefSeq" id="WP_237892029.1">
    <property type="nucleotide sequence ID" value="NZ_JAKLTY010000047.1"/>
</dbReference>
<dbReference type="Proteomes" id="UP001139054">
    <property type="component" value="Unassembled WGS sequence"/>
</dbReference>
<name>A0A9X1RE87_9BRAD</name>
<dbReference type="EMBL" id="JAKLTY010000047">
    <property type="protein sequence ID" value="MCG2632707.1"/>
    <property type="molecule type" value="Genomic_DNA"/>
</dbReference>
<sequence length="284" mass="30544">MRIVVNRICRALAVLTCCGVVLTGCGKEAAKAPAGSGQIIAHVGDQVVTTSELENEFRRANIPGDKQKDPAIIKAAVSELVTRKYLLQQALAAKLDQEPSVLLDLIRAREQVLESAYLQRQATAKAPSNSDVEKYISSSPAKFAERKLFAVDQIAFPASANVQSIITANKDAKTLEEVDQQLTSAGIVHGRQSGVLNGAELQPDFYKSLEARTSDQVFFVRSGPNGVFFKVTGEQASPLKGEAAANVARQLMRAEALKAEASLASYSANAEAKYEGEYADLMKK</sequence>
<dbReference type="InterPro" id="IPR027304">
    <property type="entry name" value="Trigger_fact/SurA_dom_sf"/>
</dbReference>
<organism evidence="1 2">
    <name type="scientific">Bradyrhizobium zhengyangense</name>
    <dbReference type="NCBI Taxonomy" id="2911009"/>
    <lineage>
        <taxon>Bacteria</taxon>
        <taxon>Pseudomonadati</taxon>
        <taxon>Pseudomonadota</taxon>
        <taxon>Alphaproteobacteria</taxon>
        <taxon>Hyphomicrobiales</taxon>
        <taxon>Nitrobacteraceae</taxon>
        <taxon>Bradyrhizobium</taxon>
    </lineage>
</organism>
<dbReference type="PROSITE" id="PS51257">
    <property type="entry name" value="PROKAR_LIPOPROTEIN"/>
    <property type="match status" value="1"/>
</dbReference>
<dbReference type="AlphaFoldDB" id="A0A9X1RE87"/>
<gene>
    <name evidence="1" type="ORF">L6654_39590</name>
</gene>
<accession>A0A9X1RE87</accession>
<evidence type="ECO:0000313" key="2">
    <source>
        <dbReference type="Proteomes" id="UP001139054"/>
    </source>
</evidence>
<dbReference type="SUPFAM" id="SSF109998">
    <property type="entry name" value="Triger factor/SurA peptide-binding domain-like"/>
    <property type="match status" value="1"/>
</dbReference>
<evidence type="ECO:0000313" key="1">
    <source>
        <dbReference type="EMBL" id="MCG2632707.1"/>
    </source>
</evidence>
<comment type="caution">
    <text evidence="1">The sequence shown here is derived from an EMBL/GenBank/DDBJ whole genome shotgun (WGS) entry which is preliminary data.</text>
</comment>
<evidence type="ECO:0008006" key="3">
    <source>
        <dbReference type="Google" id="ProtNLM"/>
    </source>
</evidence>
<reference evidence="1" key="1">
    <citation type="submission" date="2022-01" db="EMBL/GenBank/DDBJ databases">
        <title>Genome sequnece data of strain Bradyrhizobium sp. nov.</title>
        <authorList>
            <person name="Zhang J."/>
        </authorList>
    </citation>
    <scope>NUCLEOTIDE SEQUENCE</scope>
    <source>
        <strain evidence="1">WYCCWR 13023</strain>
    </source>
</reference>
<protein>
    <recommendedName>
        <fullName evidence="3">Peptidyl-prolyl cis-trans isomerase, EpsD family</fullName>
    </recommendedName>
</protein>
<proteinExistence type="predicted"/>